<dbReference type="Gramene" id="ERN17103">
    <property type="protein sequence ID" value="ERN17103"/>
    <property type="gene ID" value="AMTR_s00044p00102360"/>
</dbReference>
<dbReference type="Pfam" id="PF23568">
    <property type="entry name" value="ARM_LIN"/>
    <property type="match status" value="1"/>
</dbReference>
<dbReference type="InterPro" id="IPR055566">
    <property type="entry name" value="ARM_LIN"/>
</dbReference>
<dbReference type="InterPro" id="IPR045210">
    <property type="entry name" value="RING-Ubox_PUB"/>
</dbReference>
<comment type="pathway">
    <text evidence="2">Protein modification; protein ubiquitination.</text>
</comment>
<evidence type="ECO:0000313" key="7">
    <source>
        <dbReference type="EMBL" id="ERN17103.1"/>
    </source>
</evidence>
<gene>
    <name evidence="7" type="ORF">AMTR_s00044p00102360</name>
</gene>
<dbReference type="AlphaFoldDB" id="U5D9Q4"/>
<dbReference type="OMA" id="IPQDFIC"/>
<evidence type="ECO:0000256" key="5">
    <source>
        <dbReference type="SAM" id="MobiDB-lite"/>
    </source>
</evidence>
<accession>U5D9Q4</accession>
<dbReference type="HOGENOM" id="CLU_008502_0_0_1"/>
<dbReference type="PANTHER" id="PTHR35549:SF1">
    <property type="entry name" value="OS04G0584500 PROTEIN"/>
    <property type="match status" value="1"/>
</dbReference>
<dbReference type="SUPFAM" id="SSF48371">
    <property type="entry name" value="ARM repeat"/>
    <property type="match status" value="1"/>
</dbReference>
<dbReference type="SMART" id="SM00504">
    <property type="entry name" value="Ubox"/>
    <property type="match status" value="1"/>
</dbReference>
<dbReference type="UniPathway" id="UPA00143"/>
<dbReference type="PANTHER" id="PTHR35549">
    <property type="entry name" value="OS04G0584500 PROTEIN"/>
    <property type="match status" value="1"/>
</dbReference>
<feature type="region of interest" description="Disordered" evidence="5">
    <location>
        <begin position="555"/>
        <end position="577"/>
    </location>
</feature>
<dbReference type="Proteomes" id="UP000017836">
    <property type="component" value="Unassembled WGS sequence"/>
</dbReference>
<dbReference type="EMBL" id="KI392384">
    <property type="protein sequence ID" value="ERN17103.1"/>
    <property type="molecule type" value="Genomic_DNA"/>
</dbReference>
<evidence type="ECO:0000256" key="2">
    <source>
        <dbReference type="ARBA" id="ARBA00004906"/>
    </source>
</evidence>
<dbReference type="CDD" id="cd16664">
    <property type="entry name" value="RING-Ubox_PUB"/>
    <property type="match status" value="1"/>
</dbReference>
<feature type="compositionally biased region" description="Basic and acidic residues" evidence="5">
    <location>
        <begin position="229"/>
        <end position="238"/>
    </location>
</feature>
<evidence type="ECO:0000256" key="3">
    <source>
        <dbReference type="ARBA" id="ARBA00012483"/>
    </source>
</evidence>
<sequence length="1247" mass="141482">MASLEQLLAEDGFLGRKSTEIASEKHMKCRSKVSSRSIEVSLPMYICNERNAPGSGQEGKIRLGRTISDVSRHKGTKKSPNNEKIREIYRKGLRENERFRERLSADFQEKSKFGKDYHRKDSCDSERIRGRSSKDLWGKEEIKDVHRLFVPGNEKFNGNFNKDLQVIEDFQDRHEKDGEKETFHDKNRHDNIEIVNLKGKSGVYMGETENLEDKFKRYFSGNEKFEDKYQRDKNENKRSVCRSNNSSTESEKYKDACNEDFHYNESPRGRYKIDYRENENFKDKPVRHLHENEKLRYNSREDMKVDKSYSKLSIEQVKEKHQPALDEAAIRAVISILTSYIGRFIKDKNFRLSLSQNCLSCIGLKRWNDAQYNEKGIVANLKEAVQCVEGVVGDLKNHKELKKAALQLSIVAGLNSKDLKEGHTSGIPNSHLAACAHLYLSVIYRLQKKDRASARHLLQVFCDSPFQARVTLVSDLWEHFFLPHLSHLKVWYSQEAEFILKSSSGSSRMKLLDKLYGEQLDSGTYQFAVYYEEWLKEGAEAPPIPCVSIPSSSVYGSSRESSHGPSPKQDSSPIISNSEQPVIRKSLYKAVFGSLNNIDGLGEVNNGKGDGDLDGHSTCATTVPAEDDERIQSEHAKLASDLGDILEEQPARNTPENASHDADSQSRNPLKAWGSPRVIKELEEEEDNIPGCSAATEGAISPHQFILKKLAKDVFQMRDSDETMDSLAPINVPDIETKRDIRFDSRSELCGTESASESSNFDTNKASFRSFFQSTPKDFICPLTGQLFEDPVTLETGQTFERSAIEEWLRRGNKMCPTTKQALEYLTVPSTNFVLKRVLDAWKLEHYRYITCVTEPSVNLSMHNQESKDTEAVHVIEQLLTGSNREESIDNAKHLISLGGLEFLIERFEFGDLEEKTIIAYLFCCCIKADGGCRDYLVKNITGSLILELLQSKQSRSRAIVVSLLTELICLHRRTVITAFLRGFQNEGVPNTTHILLVYLQTSPLEQRPLVATLLLQLDLLGEPRRYSIYREEAINGIVAALNCSLNDENVRPQLCRALLILGGRFSYLGEASIEAWLLKQAGFSSDYLKSRKDIHELLPIDDTMQKAEEEKAWEEYSKNMAISLLRDRKPFLDSLSKCILKEVPQLSSVGLVTVAWITRALASLHDSELLLSAFSVLAPCLKSSLENGKRVEDQVLASLSVAYFLDNPDCQSLLLVFVKEMMEPLEHLSKETWTARSILAVVPRDL</sequence>
<feature type="region of interest" description="Disordered" evidence="5">
    <location>
        <begin position="229"/>
        <end position="253"/>
    </location>
</feature>
<dbReference type="InterPro" id="IPR056512">
    <property type="entry name" value="LIN_N"/>
</dbReference>
<dbReference type="OrthoDB" id="10064100at2759"/>
<proteinExistence type="predicted"/>
<evidence type="ECO:0000313" key="8">
    <source>
        <dbReference type="Proteomes" id="UP000017836"/>
    </source>
</evidence>
<dbReference type="GO" id="GO:0061630">
    <property type="term" value="F:ubiquitin protein ligase activity"/>
    <property type="evidence" value="ECO:0007669"/>
    <property type="project" value="UniProtKB-EC"/>
</dbReference>
<dbReference type="Pfam" id="PF04564">
    <property type="entry name" value="U-box"/>
    <property type="match status" value="1"/>
</dbReference>
<dbReference type="GO" id="GO:0016567">
    <property type="term" value="P:protein ubiquitination"/>
    <property type="evidence" value="ECO:0007669"/>
    <property type="project" value="UniProtKB-UniPathway"/>
</dbReference>
<keyword evidence="8" id="KW-1185">Reference proteome</keyword>
<dbReference type="SUPFAM" id="SSF57850">
    <property type="entry name" value="RING/U-box"/>
    <property type="match status" value="1"/>
</dbReference>
<dbReference type="InterPro" id="IPR011989">
    <property type="entry name" value="ARM-like"/>
</dbReference>
<comment type="catalytic activity">
    <reaction evidence="1">
        <text>S-ubiquitinyl-[E2 ubiquitin-conjugating enzyme]-L-cysteine + [acceptor protein]-L-lysine = [E2 ubiquitin-conjugating enzyme]-L-cysteine + N(6)-ubiquitinyl-[acceptor protein]-L-lysine.</text>
        <dbReference type="EC" id="2.3.2.27"/>
    </reaction>
</comment>
<dbReference type="InterPro" id="IPR003613">
    <property type="entry name" value="Ubox_domain"/>
</dbReference>
<dbReference type="PROSITE" id="PS51698">
    <property type="entry name" value="U_BOX"/>
    <property type="match status" value="1"/>
</dbReference>
<protein>
    <recommendedName>
        <fullName evidence="3">RING-type E3 ubiquitin transferase</fullName>
        <ecNumber evidence="3">2.3.2.27</ecNumber>
    </recommendedName>
</protein>
<dbReference type="EC" id="2.3.2.27" evidence="3"/>
<evidence type="ECO:0000259" key="6">
    <source>
        <dbReference type="PROSITE" id="PS51698"/>
    </source>
</evidence>
<feature type="domain" description="U-box" evidence="6">
    <location>
        <begin position="774"/>
        <end position="849"/>
    </location>
</feature>
<dbReference type="KEGG" id="atr:18445436"/>
<dbReference type="Pfam" id="PF23628">
    <property type="entry name" value="ARM_LIN_C"/>
    <property type="match status" value="1"/>
</dbReference>
<name>U5D9Q4_AMBTC</name>
<feature type="region of interest" description="Disordered" evidence="5">
    <location>
        <begin position="652"/>
        <end position="673"/>
    </location>
</feature>
<feature type="compositionally biased region" description="Polar residues" evidence="5">
    <location>
        <begin position="568"/>
        <end position="577"/>
    </location>
</feature>
<dbReference type="InterPro" id="IPR013083">
    <property type="entry name" value="Znf_RING/FYVE/PHD"/>
</dbReference>
<dbReference type="Gene3D" id="1.25.10.10">
    <property type="entry name" value="Leucine-rich Repeat Variant"/>
    <property type="match status" value="1"/>
</dbReference>
<organism evidence="7 8">
    <name type="scientific">Amborella trichopoda</name>
    <dbReference type="NCBI Taxonomy" id="13333"/>
    <lineage>
        <taxon>Eukaryota</taxon>
        <taxon>Viridiplantae</taxon>
        <taxon>Streptophyta</taxon>
        <taxon>Embryophyta</taxon>
        <taxon>Tracheophyta</taxon>
        <taxon>Spermatophyta</taxon>
        <taxon>Magnoliopsida</taxon>
        <taxon>Amborellales</taxon>
        <taxon>Amborellaceae</taxon>
        <taxon>Amborella</taxon>
    </lineage>
</organism>
<evidence type="ECO:0000256" key="1">
    <source>
        <dbReference type="ARBA" id="ARBA00000900"/>
    </source>
</evidence>
<dbReference type="Gene3D" id="3.30.40.10">
    <property type="entry name" value="Zinc/RING finger domain, C3HC4 (zinc finger)"/>
    <property type="match status" value="1"/>
</dbReference>
<dbReference type="InterPro" id="IPR016024">
    <property type="entry name" value="ARM-type_fold"/>
</dbReference>
<evidence type="ECO:0000256" key="4">
    <source>
        <dbReference type="ARBA" id="ARBA00022679"/>
    </source>
</evidence>
<dbReference type="eggNOG" id="KOG0167">
    <property type="taxonomic scope" value="Eukaryota"/>
</dbReference>
<keyword evidence="4" id="KW-0808">Transferase</keyword>
<reference evidence="8" key="1">
    <citation type="journal article" date="2013" name="Science">
        <title>The Amborella genome and the evolution of flowering plants.</title>
        <authorList>
            <consortium name="Amborella Genome Project"/>
        </authorList>
    </citation>
    <scope>NUCLEOTIDE SEQUENCE [LARGE SCALE GENOMIC DNA]</scope>
</reference>